<dbReference type="EMBL" id="JXUW01000051">
    <property type="protein sequence ID" value="KJE75288.1"/>
    <property type="molecule type" value="Genomic_DNA"/>
</dbReference>
<evidence type="ECO:0000313" key="2">
    <source>
        <dbReference type="Proteomes" id="UP000032336"/>
    </source>
</evidence>
<organism evidence="1 2">
    <name type="scientific">Ferrimicrobium acidiphilum DSM 19497</name>
    <dbReference type="NCBI Taxonomy" id="1121877"/>
    <lineage>
        <taxon>Bacteria</taxon>
        <taxon>Bacillati</taxon>
        <taxon>Actinomycetota</taxon>
        <taxon>Acidimicrobiia</taxon>
        <taxon>Acidimicrobiales</taxon>
        <taxon>Acidimicrobiaceae</taxon>
        <taxon>Ferrimicrobium</taxon>
    </lineage>
</organism>
<evidence type="ECO:0000313" key="1">
    <source>
        <dbReference type="EMBL" id="KJE75288.1"/>
    </source>
</evidence>
<reference evidence="1 2" key="1">
    <citation type="submission" date="2015-01" db="EMBL/GenBank/DDBJ databases">
        <title>Draft genome of the acidophilic iron oxidizer Ferrimicrobium acidiphilum strain T23.</title>
        <authorList>
            <person name="Poehlein A."/>
            <person name="Eisen S."/>
            <person name="Schloemann M."/>
            <person name="Johnson B.D."/>
            <person name="Daniel R."/>
            <person name="Muehling M."/>
        </authorList>
    </citation>
    <scope>NUCLEOTIDE SEQUENCE [LARGE SCALE GENOMIC DNA]</scope>
    <source>
        <strain evidence="1 2">T23</strain>
    </source>
</reference>
<proteinExistence type="predicted"/>
<sequence>MADLWEQQVPPDKWPEPLRQIFAQACLAHVRSNPAVRPVLGLEHAKGLRLAGRMWTGCTTLERLPLWVREAASAKHRNPDLEILAEHTRQHLQREMSKRSYAASRP</sequence>
<dbReference type="AlphaFoldDB" id="A0A0D8FPU5"/>
<keyword evidence="2" id="KW-1185">Reference proteome</keyword>
<dbReference type="Proteomes" id="UP000032336">
    <property type="component" value="Unassembled WGS sequence"/>
</dbReference>
<accession>A0A0D8FPU5</accession>
<comment type="caution">
    <text evidence="1">The sequence shown here is derived from an EMBL/GenBank/DDBJ whole genome shotgun (WGS) entry which is preliminary data.</text>
</comment>
<gene>
    <name evidence="1" type="ORF">FEAC_29850</name>
</gene>
<dbReference type="STRING" id="1121877.FEAC_29850"/>
<name>A0A0D8FPU5_9ACTN</name>
<protein>
    <submittedName>
        <fullName evidence="1">Uncharacterized protein</fullName>
    </submittedName>
</protein>